<dbReference type="Ensembl" id="ENSEBUT00000020624.1">
    <property type="protein sequence ID" value="ENSEBUP00000020048.1"/>
    <property type="gene ID" value="ENSEBUG00000012451.1"/>
</dbReference>
<accession>A0A8C4QUW8</accession>
<evidence type="ECO:0000313" key="2">
    <source>
        <dbReference type="Proteomes" id="UP000694388"/>
    </source>
</evidence>
<reference evidence="1" key="2">
    <citation type="submission" date="2025-09" db="UniProtKB">
        <authorList>
            <consortium name="Ensembl"/>
        </authorList>
    </citation>
    <scope>IDENTIFICATION</scope>
</reference>
<reference evidence="1" key="1">
    <citation type="submission" date="2025-08" db="UniProtKB">
        <authorList>
            <consortium name="Ensembl"/>
        </authorList>
    </citation>
    <scope>IDENTIFICATION</scope>
</reference>
<dbReference type="AlphaFoldDB" id="A0A8C4QUW8"/>
<sequence length="140" mass="15475">MARTASSIAKVPADAAEFPTDFVVTSGNSLFCKLCSTVVCNERRSSVLNHRNSTKHTRAKDAENEPRPTLLPAEKVITSFLSADIPLYKLNNPQVKSLFQFMGYNAPLESCCRSRVASMAEKNMADPELAQGEEHIYGHR</sequence>
<dbReference type="Proteomes" id="UP000694388">
    <property type="component" value="Unplaced"/>
</dbReference>
<organism evidence="1 2">
    <name type="scientific">Eptatretus burgeri</name>
    <name type="common">Inshore hagfish</name>
    <dbReference type="NCBI Taxonomy" id="7764"/>
    <lineage>
        <taxon>Eukaryota</taxon>
        <taxon>Metazoa</taxon>
        <taxon>Chordata</taxon>
        <taxon>Craniata</taxon>
        <taxon>Vertebrata</taxon>
        <taxon>Cyclostomata</taxon>
        <taxon>Myxini</taxon>
        <taxon>Myxiniformes</taxon>
        <taxon>Myxinidae</taxon>
        <taxon>Eptatretinae</taxon>
        <taxon>Eptatretus</taxon>
    </lineage>
</organism>
<protein>
    <submittedName>
        <fullName evidence="1">Uncharacterized protein</fullName>
    </submittedName>
</protein>
<name>A0A8C4QUW8_EPTBU</name>
<keyword evidence="2" id="KW-1185">Reference proteome</keyword>
<evidence type="ECO:0000313" key="1">
    <source>
        <dbReference type="Ensembl" id="ENSEBUP00000020048.1"/>
    </source>
</evidence>
<proteinExistence type="predicted"/>